<dbReference type="Proteomes" id="UP000006671">
    <property type="component" value="Unassembled WGS sequence"/>
</dbReference>
<evidence type="ECO:0000313" key="2">
    <source>
        <dbReference type="Proteomes" id="UP000006671"/>
    </source>
</evidence>
<dbReference type="KEGG" id="ngr:NAEGRDRAFT_69445"/>
<dbReference type="EMBL" id="GG738878">
    <property type="protein sequence ID" value="EFC42713.1"/>
    <property type="molecule type" value="Genomic_DNA"/>
</dbReference>
<dbReference type="VEuPathDB" id="AmoebaDB:NAEGRDRAFT_69445"/>
<proteinExistence type="predicted"/>
<reference evidence="1 2" key="1">
    <citation type="journal article" date="2010" name="Cell">
        <title>The genome of Naegleria gruberi illuminates early eukaryotic versatility.</title>
        <authorList>
            <person name="Fritz-Laylin L.K."/>
            <person name="Prochnik S.E."/>
            <person name="Ginger M.L."/>
            <person name="Dacks J.B."/>
            <person name="Carpenter M.L."/>
            <person name="Field M.C."/>
            <person name="Kuo A."/>
            <person name="Paredez A."/>
            <person name="Chapman J."/>
            <person name="Pham J."/>
            <person name="Shu S."/>
            <person name="Neupane R."/>
            <person name="Cipriano M."/>
            <person name="Mancuso J."/>
            <person name="Tu H."/>
            <person name="Salamov A."/>
            <person name="Lindquist E."/>
            <person name="Shapiro H."/>
            <person name="Lucas S."/>
            <person name="Grigoriev I.V."/>
            <person name="Cande W.Z."/>
            <person name="Fulton C."/>
            <person name="Rokhsar D.S."/>
            <person name="Dawson S.C."/>
        </authorList>
    </citation>
    <scope>NUCLEOTIDE SEQUENCE [LARGE SCALE GENOMIC DNA]</scope>
    <source>
        <strain evidence="1 2">NEG-M</strain>
    </source>
</reference>
<dbReference type="GeneID" id="8854867"/>
<organism evidence="2">
    <name type="scientific">Naegleria gruberi</name>
    <name type="common">Amoeba</name>
    <dbReference type="NCBI Taxonomy" id="5762"/>
    <lineage>
        <taxon>Eukaryota</taxon>
        <taxon>Discoba</taxon>
        <taxon>Heterolobosea</taxon>
        <taxon>Tetramitia</taxon>
        <taxon>Eutetramitia</taxon>
        <taxon>Vahlkampfiidae</taxon>
        <taxon>Naegleria</taxon>
    </lineage>
</organism>
<dbReference type="AlphaFoldDB" id="D2VKM4"/>
<keyword evidence="2" id="KW-1185">Reference proteome</keyword>
<evidence type="ECO:0000313" key="1">
    <source>
        <dbReference type="EMBL" id="EFC42713.1"/>
    </source>
</evidence>
<name>D2VKM4_NAEGR</name>
<sequence>MSNWSRSTMESGNVYNSINQAGMLSSKIMSLESQLNMQEREICRLLQENETLKKKRKLEVVGISVAVASKKKYTVPQVSNNISTFNLILENDISEKYLDIITGSLEEYKVEWESQNYVILNAFNNRDEIFNYYCPLFESKYPEKVYRLVLERDDYKKLFKENKHLSKFFKMHAWRISIFSIEFFHFVRKSKNIKDY</sequence>
<gene>
    <name evidence="1" type="ORF">NAEGRDRAFT_69445</name>
</gene>
<accession>D2VKM4</accession>
<protein>
    <submittedName>
        <fullName evidence="1">Predicted protein</fullName>
    </submittedName>
</protein>
<dbReference type="RefSeq" id="XP_002675457.1">
    <property type="nucleotide sequence ID" value="XM_002675411.1"/>
</dbReference>
<dbReference type="InParanoid" id="D2VKM4"/>